<evidence type="ECO:0000313" key="9">
    <source>
        <dbReference type="Proteomes" id="UP000032180"/>
    </source>
</evidence>
<dbReference type="PROSITE" id="PS50290">
    <property type="entry name" value="PI3_4_KINASE_3"/>
    <property type="match status" value="1"/>
</dbReference>
<dbReference type="InterPro" id="IPR011009">
    <property type="entry name" value="Kinase-like_dom_sf"/>
</dbReference>
<dbReference type="HOGENOM" id="CLU_002446_4_1_1"/>
<feature type="region of interest" description="Disordered" evidence="5">
    <location>
        <begin position="317"/>
        <end position="383"/>
    </location>
</feature>
<reference evidence="9" key="2">
    <citation type="submission" date="2013-12" db="EMBL/GenBank/DDBJ databases">
        <authorList>
            <person name="Yu Y."/>
            <person name="Lee S."/>
            <person name="de Baynast K."/>
            <person name="Wissotski M."/>
            <person name="Liu L."/>
            <person name="Talag J."/>
            <person name="Goicoechea J."/>
            <person name="Angelova A."/>
            <person name="Jetty R."/>
            <person name="Kudrna D."/>
            <person name="Golser W."/>
            <person name="Rivera L."/>
            <person name="Zhang J."/>
            <person name="Wing R."/>
        </authorList>
    </citation>
    <scope>NUCLEOTIDE SEQUENCE</scope>
</reference>
<dbReference type="GO" id="GO:0046854">
    <property type="term" value="P:phosphatidylinositol phosphate biosynthetic process"/>
    <property type="evidence" value="ECO:0007669"/>
    <property type="project" value="InterPro"/>
</dbReference>
<feature type="region of interest" description="Disordered" evidence="5">
    <location>
        <begin position="550"/>
        <end position="569"/>
    </location>
</feature>
<feature type="region of interest" description="Disordered" evidence="5">
    <location>
        <begin position="13"/>
        <end position="33"/>
    </location>
</feature>
<dbReference type="GO" id="GO:0005737">
    <property type="term" value="C:cytoplasm"/>
    <property type="evidence" value="ECO:0007669"/>
    <property type="project" value="TreeGrafter"/>
</dbReference>
<dbReference type="GO" id="GO:0004430">
    <property type="term" value="F:1-phosphatidylinositol 4-kinase activity"/>
    <property type="evidence" value="ECO:0007669"/>
    <property type="project" value="UniProtKB-EC"/>
</dbReference>
<dbReference type="EC" id="2.7.1.67" evidence="2"/>
<accession>A0A0D9XQ99</accession>
<dbReference type="SUPFAM" id="SSF48371">
    <property type="entry name" value="ARM repeat"/>
    <property type="match status" value="1"/>
</dbReference>
<feature type="compositionally biased region" description="Basic and acidic residues" evidence="5">
    <location>
        <begin position="914"/>
        <end position="923"/>
    </location>
</feature>
<evidence type="ECO:0000256" key="4">
    <source>
        <dbReference type="ARBA" id="ARBA00022777"/>
    </source>
</evidence>
<protein>
    <recommendedName>
        <fullName evidence="2">1-phosphatidylinositol 4-kinase</fullName>
        <ecNumber evidence="2">2.7.1.67</ecNumber>
    </recommendedName>
</protein>
<dbReference type="Gramene" id="LPERR11G05860.1">
    <property type="protein sequence ID" value="LPERR11G05860.1"/>
    <property type="gene ID" value="LPERR11G05860"/>
</dbReference>
<feature type="region of interest" description="Disordered" evidence="5">
    <location>
        <begin position="816"/>
        <end position="838"/>
    </location>
</feature>
<dbReference type="SMART" id="SM00146">
    <property type="entry name" value="PI3Kc"/>
    <property type="match status" value="1"/>
</dbReference>
<dbReference type="Pfam" id="PF00454">
    <property type="entry name" value="PI3_PI4_kinase"/>
    <property type="match status" value="1"/>
</dbReference>
<dbReference type="InterPro" id="IPR015433">
    <property type="entry name" value="PI3/4_kinase"/>
</dbReference>
<dbReference type="PROSITE" id="PS00916">
    <property type="entry name" value="PI3_4_KINASE_2"/>
    <property type="match status" value="1"/>
</dbReference>
<dbReference type="InterPro" id="IPR001263">
    <property type="entry name" value="PI3K_accessory_dom"/>
</dbReference>
<evidence type="ECO:0000313" key="8">
    <source>
        <dbReference type="EnsemblPlants" id="LPERR11G05860.1"/>
    </source>
</evidence>
<reference evidence="8 9" key="1">
    <citation type="submission" date="2012-08" db="EMBL/GenBank/DDBJ databases">
        <title>Oryza genome evolution.</title>
        <authorList>
            <person name="Wing R.A."/>
        </authorList>
    </citation>
    <scope>NUCLEOTIDE SEQUENCE</scope>
</reference>
<dbReference type="GO" id="GO:0048015">
    <property type="term" value="P:phosphatidylinositol-mediated signaling"/>
    <property type="evidence" value="ECO:0007669"/>
    <property type="project" value="TreeGrafter"/>
</dbReference>
<evidence type="ECO:0000256" key="2">
    <source>
        <dbReference type="ARBA" id="ARBA00012169"/>
    </source>
</evidence>
<feature type="domain" description="PIK helical" evidence="7">
    <location>
        <begin position="1"/>
        <end position="153"/>
    </location>
</feature>
<dbReference type="eggNOG" id="KOG0903">
    <property type="taxonomic scope" value="Eukaryota"/>
</dbReference>
<dbReference type="SUPFAM" id="SSF56112">
    <property type="entry name" value="Protein kinase-like (PK-like)"/>
    <property type="match status" value="1"/>
</dbReference>
<dbReference type="InterPro" id="IPR000403">
    <property type="entry name" value="PI3/4_kinase_cat_dom"/>
</dbReference>
<sequence length="1231" mass="138950">MVRLLGLRSLSFGPEESPREITAAGGGGGAGGGDAGPPVGSSGWLVRFFDSAFFCEWIAVSYLYKHDHQGVRDYLCNRMYTLPLPGLEAYLFQVCYMMVHKPSPSLDRFVIDTCSKSLRIALKVHWLLAAELELEDTDDLDGIDRVQDQCQVAATVQGEWPTLVRPAPPSPIASPRGNPMLSRIRSSKQRLMSLASSPSLGLSPPASATNAAAADDVGGSGVKQPVTPSSEDNKLLKRLSIGPKVRDAASFFRRSVEKDEEQDKEGFFKRLLRDSKNKEEEDGDKEGFFKRLLTKEKDNEEEEGDRDGFFHRLLRDSKDEDVELTPNSEGLLKRLLRDKEDRQGGDDEKEGFFRRIFKDKNEERRESLHGKHGDEERVGRSLEDDDKEGFFRKIFKDKNEERKDGGHNKQQDDRQNIVGNIEEDKRDGFFRQLFKEKNEEKKEGTTPNRKEDDEKGHRTVDDDNFFRRLFKDKNEEKKGAAHDRNDDDKCEEGDKENFFRKLFKDKHEERRSEGPDKIDDDGKGTSGIDEEESSEFLSFRRLFRVHPEDAKSAHIESSQPNSISEGSPGSESFFKRLFRDRDRSLEDSELFGSKLLKEVYVFQKNPVPTGNGDKQSGKPPLPNNAIAELRKGCYYASLELVQSLCDTSYGLVDIFPMEDRKIALRESLTEINSQIASTEKNGGVCFPMGRGIYRVVHIPEDEAVLLNSREKAPYLICVEVLKAEAPSHSKGSSDANKLSKGGIPLANGDVQLPKPPPWAYPLWSRHETQNYETDRMLKSTSQVIDQAMAQLWEAKVKFVNVSFSVEKLGRSRSIAISDSGHRSRQVTTDSHDPSGDSQAIVDQPIEWVKVTLSAVPGVNMDDVDDNEPTRKKDHRRVPSTIAIEEVKAAALKGEAPPGLPLKGVGQSAQNVDSKATDSGDPKPTDALAGELWAVKRERIQRSSVHGKLPGWDLRSVIVKSGDDCRQEHLAVQLVAHFYDIYQEAGLPLWLRPYEVIVTSAYTALIETIPDTASIHSIKSRFPNITSLRDYYVAKYEENSQNFKLAQRNFVESMAGYSILCYLLQVKDRHNGNLLIDEEGHIIHIDFGFMLSNSPGGVNFESAPFKLTRELLEVMDSDAEGTPSEFFDYFKVLCIQGFLTCRKHAERIILLVEMLQNISLHTFDMTFYCNEDSGFPCFKGGPRTIQNLRKRFHLSLTEEQCVSLVLSLISSSMDAWRTRQYDYYQRVLNGIL</sequence>
<dbReference type="Gene3D" id="3.30.1010.10">
    <property type="entry name" value="Phosphatidylinositol 3-kinase Catalytic Subunit, Chain A, domain 4"/>
    <property type="match status" value="1"/>
</dbReference>
<dbReference type="InterPro" id="IPR036940">
    <property type="entry name" value="PI3/4_kinase_cat_sf"/>
</dbReference>
<feature type="compositionally biased region" description="Basic and acidic residues" evidence="5">
    <location>
        <begin position="395"/>
        <end position="415"/>
    </location>
</feature>
<name>A0A0D9XQ99_9ORYZ</name>
<dbReference type="Pfam" id="PF21245">
    <property type="entry name" value="PI4KB-PIK1_PIK"/>
    <property type="match status" value="1"/>
</dbReference>
<feature type="region of interest" description="Disordered" evidence="5">
    <location>
        <begin position="194"/>
        <end position="234"/>
    </location>
</feature>
<feature type="region of interest" description="Disordered" evidence="5">
    <location>
        <begin position="727"/>
        <end position="747"/>
    </location>
</feature>
<dbReference type="PROSITE" id="PS00915">
    <property type="entry name" value="PI3_4_KINASE_1"/>
    <property type="match status" value="1"/>
</dbReference>
<feature type="compositionally biased region" description="Low complexity" evidence="5">
    <location>
        <begin position="194"/>
        <end position="216"/>
    </location>
</feature>
<dbReference type="InterPro" id="IPR018936">
    <property type="entry name" value="PI3/4_kinase_CS"/>
</dbReference>
<dbReference type="STRING" id="77586.A0A0D9XQ99"/>
<evidence type="ECO:0000256" key="1">
    <source>
        <dbReference type="ARBA" id="ARBA00001686"/>
    </source>
</evidence>
<dbReference type="CDD" id="cd05168">
    <property type="entry name" value="PI4Kc_III_beta"/>
    <property type="match status" value="1"/>
</dbReference>
<dbReference type="InterPro" id="IPR049160">
    <property type="entry name" value="PI4KB-PIK1_PIK"/>
</dbReference>
<reference evidence="8" key="3">
    <citation type="submission" date="2015-04" db="UniProtKB">
        <authorList>
            <consortium name="EnsemblPlants"/>
        </authorList>
    </citation>
    <scope>IDENTIFICATION</scope>
</reference>
<comment type="catalytic activity">
    <reaction evidence="1">
        <text>a 1,2-diacyl-sn-glycero-3-phospho-(1D-myo-inositol) + ATP = a 1,2-diacyl-sn-glycero-3-phospho-(1D-myo-inositol 4-phosphate) + ADP + H(+)</text>
        <dbReference type="Rhea" id="RHEA:19877"/>
        <dbReference type="ChEBI" id="CHEBI:15378"/>
        <dbReference type="ChEBI" id="CHEBI:30616"/>
        <dbReference type="ChEBI" id="CHEBI:57880"/>
        <dbReference type="ChEBI" id="CHEBI:58178"/>
        <dbReference type="ChEBI" id="CHEBI:456216"/>
        <dbReference type="EC" id="2.7.1.67"/>
    </reaction>
</comment>
<dbReference type="GO" id="GO:0016020">
    <property type="term" value="C:membrane"/>
    <property type="evidence" value="ECO:0007669"/>
    <property type="project" value="TreeGrafter"/>
</dbReference>
<feature type="region of interest" description="Disordered" evidence="5">
    <location>
        <begin position="894"/>
        <end position="924"/>
    </location>
</feature>
<keyword evidence="3" id="KW-0808">Transferase</keyword>
<feature type="compositionally biased region" description="Basic and acidic residues" evidence="5">
    <location>
        <begin position="505"/>
        <end position="523"/>
    </location>
</feature>
<dbReference type="EnsemblPlants" id="LPERR11G05860.1">
    <property type="protein sequence ID" value="LPERR11G05860.1"/>
    <property type="gene ID" value="LPERR11G05860"/>
</dbReference>
<dbReference type="InterPro" id="IPR057754">
    <property type="entry name" value="PI4-kinase_beta/PIK1_cat"/>
</dbReference>
<keyword evidence="4" id="KW-0418">Kinase</keyword>
<dbReference type="PANTHER" id="PTHR10048">
    <property type="entry name" value="PHOSPHATIDYLINOSITOL KINASE"/>
    <property type="match status" value="1"/>
</dbReference>
<dbReference type="FunFam" id="3.30.1010.10:FF:000018">
    <property type="entry name" value="phosphatidylinositol 4-kinase beta 1"/>
    <property type="match status" value="1"/>
</dbReference>
<dbReference type="FunFam" id="1.10.1070.11:FF:000016">
    <property type="entry name" value="PIK1p Phosphatidylinositol 4-kinase"/>
    <property type="match status" value="1"/>
</dbReference>
<feature type="compositionally biased region" description="Polar residues" evidence="5">
    <location>
        <begin position="555"/>
        <end position="569"/>
    </location>
</feature>
<feature type="domain" description="PI3K/PI4K catalytic" evidence="6">
    <location>
        <begin position="933"/>
        <end position="1216"/>
    </location>
</feature>
<evidence type="ECO:0000256" key="5">
    <source>
        <dbReference type="SAM" id="MobiDB-lite"/>
    </source>
</evidence>
<feature type="compositionally biased region" description="Gly residues" evidence="5">
    <location>
        <begin position="24"/>
        <end position="33"/>
    </location>
</feature>
<keyword evidence="9" id="KW-1185">Reference proteome</keyword>
<feature type="compositionally biased region" description="Basic and acidic residues" evidence="5">
    <location>
        <begin position="422"/>
        <end position="487"/>
    </location>
</feature>
<proteinExistence type="predicted"/>
<evidence type="ECO:0000259" key="7">
    <source>
        <dbReference type="PROSITE" id="PS51545"/>
    </source>
</evidence>
<dbReference type="Proteomes" id="UP000032180">
    <property type="component" value="Chromosome 11"/>
</dbReference>
<dbReference type="PROSITE" id="PS51545">
    <property type="entry name" value="PIK_HELICAL"/>
    <property type="match status" value="1"/>
</dbReference>
<evidence type="ECO:0000256" key="3">
    <source>
        <dbReference type="ARBA" id="ARBA00022679"/>
    </source>
</evidence>
<organism evidence="8 9">
    <name type="scientific">Leersia perrieri</name>
    <dbReference type="NCBI Taxonomy" id="77586"/>
    <lineage>
        <taxon>Eukaryota</taxon>
        <taxon>Viridiplantae</taxon>
        <taxon>Streptophyta</taxon>
        <taxon>Embryophyta</taxon>
        <taxon>Tracheophyta</taxon>
        <taxon>Spermatophyta</taxon>
        <taxon>Magnoliopsida</taxon>
        <taxon>Liliopsida</taxon>
        <taxon>Poales</taxon>
        <taxon>Poaceae</taxon>
        <taxon>BOP clade</taxon>
        <taxon>Oryzoideae</taxon>
        <taxon>Oryzeae</taxon>
        <taxon>Oryzinae</taxon>
        <taxon>Leersia</taxon>
    </lineage>
</organism>
<dbReference type="Gene3D" id="1.10.1070.11">
    <property type="entry name" value="Phosphatidylinositol 3-/4-kinase, catalytic domain"/>
    <property type="match status" value="1"/>
</dbReference>
<feature type="region of interest" description="Disordered" evidence="5">
    <location>
        <begin position="395"/>
        <end position="533"/>
    </location>
</feature>
<feature type="compositionally biased region" description="Basic and acidic residues" evidence="5">
    <location>
        <begin position="331"/>
        <end position="383"/>
    </location>
</feature>
<evidence type="ECO:0000259" key="6">
    <source>
        <dbReference type="PROSITE" id="PS50290"/>
    </source>
</evidence>
<dbReference type="PANTHER" id="PTHR10048:SF22">
    <property type="entry name" value="PHOSPHATIDYLINOSITOL 4-KINASE BETA"/>
    <property type="match status" value="1"/>
</dbReference>
<dbReference type="InterPro" id="IPR016024">
    <property type="entry name" value="ARM-type_fold"/>
</dbReference>
<dbReference type="AlphaFoldDB" id="A0A0D9XQ99"/>